<accession>A0A246FAA4</accession>
<dbReference type="RefSeq" id="WP_088417414.1">
    <property type="nucleotide sequence ID" value="NZ_NJBA01000003.1"/>
</dbReference>
<dbReference type="EMBL" id="NJBA01000003">
    <property type="protein sequence ID" value="OWP51252.1"/>
    <property type="molecule type" value="Genomic_DNA"/>
</dbReference>
<comment type="caution">
    <text evidence="1">The sequence shown here is derived from an EMBL/GenBank/DDBJ whole genome shotgun (WGS) entry which is preliminary data.</text>
</comment>
<organism evidence="1 2">
    <name type="scientific">Pseudomonas nitroreducens</name>
    <dbReference type="NCBI Taxonomy" id="46680"/>
    <lineage>
        <taxon>Bacteria</taxon>
        <taxon>Pseudomonadati</taxon>
        <taxon>Pseudomonadota</taxon>
        <taxon>Gammaproteobacteria</taxon>
        <taxon>Pseudomonadales</taxon>
        <taxon>Pseudomonadaceae</taxon>
        <taxon>Pseudomonas</taxon>
    </lineage>
</organism>
<sequence>MENHSTPLGPVPAHLVREAVAKKTGLGWVVEFNVATWLNLAVHDGTAIALKVSYLDGEKPREVVVDKGNIFGAQRILLCGIARLGVNQKLEAMSLSLETRTPIQSLLVEELFVQAVERQTEKKNGTRKSR</sequence>
<proteinExistence type="predicted"/>
<dbReference type="AlphaFoldDB" id="A0A246FAA4"/>
<evidence type="ECO:0000313" key="1">
    <source>
        <dbReference type="EMBL" id="OWP51252.1"/>
    </source>
</evidence>
<protein>
    <submittedName>
        <fullName evidence="1">Uncharacterized protein</fullName>
    </submittedName>
</protein>
<dbReference type="eggNOG" id="ENOG5033B6C">
    <property type="taxonomic scope" value="Bacteria"/>
</dbReference>
<reference evidence="1 2" key="1">
    <citation type="submission" date="2017-06" db="EMBL/GenBank/DDBJ databases">
        <title>Draft genome of Pseudomonas nitroreducens DF05.</title>
        <authorList>
            <person name="Iyer R."/>
        </authorList>
    </citation>
    <scope>NUCLEOTIDE SEQUENCE [LARGE SCALE GENOMIC DNA]</scope>
    <source>
        <strain evidence="1 2">DF05</strain>
    </source>
</reference>
<gene>
    <name evidence="1" type="ORF">CEG18_10340</name>
</gene>
<evidence type="ECO:0000313" key="2">
    <source>
        <dbReference type="Proteomes" id="UP000198145"/>
    </source>
</evidence>
<name>A0A246FAA4_PSENT</name>
<dbReference type="Proteomes" id="UP000198145">
    <property type="component" value="Unassembled WGS sequence"/>
</dbReference>